<dbReference type="NCBIfam" id="TIGR03506">
    <property type="entry name" value="FlgEFG_subfam"/>
    <property type="match status" value="1"/>
</dbReference>
<dbReference type="GO" id="GO:0071978">
    <property type="term" value="P:bacterial-type flagellum-dependent swarming motility"/>
    <property type="evidence" value="ECO:0007669"/>
    <property type="project" value="TreeGrafter"/>
</dbReference>
<dbReference type="InterPro" id="IPR001444">
    <property type="entry name" value="Flag_bb_rod_N"/>
</dbReference>
<gene>
    <name evidence="8" type="ORF">Xmlh_19330</name>
</gene>
<dbReference type="RefSeq" id="WP_003488374.1">
    <property type="nucleotide sequence ID" value="NZ_LOJW01000050.1"/>
</dbReference>
<feature type="domain" description="Flagellar hook protein FlgE/F/G-like D1" evidence="7">
    <location>
        <begin position="74"/>
        <end position="109"/>
    </location>
</feature>
<dbReference type="PROSITE" id="PS00588">
    <property type="entry name" value="FLAGELLA_BB_ROD"/>
    <property type="match status" value="1"/>
</dbReference>
<accession>A0A1T1NTF2</accession>
<comment type="subcellular location">
    <subcellularLocation>
        <location evidence="1 4">Bacterial flagellum basal body</location>
    </subcellularLocation>
</comment>
<dbReference type="InterPro" id="IPR037925">
    <property type="entry name" value="FlgE/F/G-like"/>
</dbReference>
<keyword evidence="8" id="KW-0969">Cilium</keyword>
<comment type="function">
    <text evidence="4">A flexible structure which links the flagellar filament to the drive apparatus in the basal body.</text>
</comment>
<dbReference type="Pfam" id="PF22692">
    <property type="entry name" value="LlgE_F_G_D1"/>
    <property type="match status" value="1"/>
</dbReference>
<dbReference type="GO" id="GO:0005829">
    <property type="term" value="C:cytosol"/>
    <property type="evidence" value="ECO:0007669"/>
    <property type="project" value="TreeGrafter"/>
</dbReference>
<dbReference type="GO" id="GO:0009425">
    <property type="term" value="C:bacterial-type flagellum basal body"/>
    <property type="evidence" value="ECO:0007669"/>
    <property type="project" value="UniProtKB-SubCell"/>
</dbReference>
<dbReference type="Pfam" id="PF06429">
    <property type="entry name" value="Flg_bbr_C"/>
    <property type="match status" value="1"/>
</dbReference>
<evidence type="ECO:0000259" key="5">
    <source>
        <dbReference type="Pfam" id="PF00460"/>
    </source>
</evidence>
<dbReference type="Gene3D" id="2.60.98.20">
    <property type="entry name" value="Flagellar hook protein FlgE"/>
    <property type="match status" value="1"/>
</dbReference>
<evidence type="ECO:0000313" key="9">
    <source>
        <dbReference type="Proteomes" id="UP000190559"/>
    </source>
</evidence>
<evidence type="ECO:0000259" key="7">
    <source>
        <dbReference type="Pfam" id="PF22692"/>
    </source>
</evidence>
<sequence>MFQALYNSLSGLFSFSKSLDTVSNNVANMNTPGFRGSDAFFENLAGEHGTRIVGSGLRTTAGDLRQTGNATDVAVDGAGYFVLRDSSGGLHYTRAGQFIIDDRGVLVDSVSRYDVMSISSNGQLSQLNLDGLRTLDAKPTTSVRLSGNLSPTSTGSSAADIKVYDAAGSVHTLKVTTSAPVASVGSGRTYRVTVTDESGAQVGSGDLRFSTSGMLETGSGNLEVTLSVGSSTQKVALGFGTPGTFTGTTSLSGLTDSLTATVEDGSPVLGINALAFDSKGVLQVTYSSTEKRQGAQLALAAFQSESTLELSSGRMLSDVDSQRSELGRAGSSVFGSIQGGSLEMSNIDLTQEFADMLIIQRGYQASSRVMTVSNEMIEQLYNSTRGG</sequence>
<dbReference type="InterPro" id="IPR053967">
    <property type="entry name" value="LlgE_F_G-like_D1"/>
</dbReference>
<dbReference type="EMBL" id="LOJW01000050">
    <property type="protein sequence ID" value="OOW66423.1"/>
    <property type="molecule type" value="Genomic_DNA"/>
</dbReference>
<dbReference type="SUPFAM" id="SSF117143">
    <property type="entry name" value="Flagellar hook protein flgE"/>
    <property type="match status" value="1"/>
</dbReference>
<comment type="similarity">
    <text evidence="2 4">Belongs to the flagella basal body rod proteins family.</text>
</comment>
<organism evidence="8 9">
    <name type="scientific">Xanthomonas axonopodis pv. melhusii</name>
    <dbReference type="NCBI Taxonomy" id="487834"/>
    <lineage>
        <taxon>Bacteria</taxon>
        <taxon>Pseudomonadati</taxon>
        <taxon>Pseudomonadota</taxon>
        <taxon>Gammaproteobacteria</taxon>
        <taxon>Lysobacterales</taxon>
        <taxon>Lysobacteraceae</taxon>
        <taxon>Xanthomonas</taxon>
    </lineage>
</organism>
<dbReference type="PANTHER" id="PTHR30435">
    <property type="entry name" value="FLAGELLAR PROTEIN"/>
    <property type="match status" value="1"/>
</dbReference>
<keyword evidence="3 4" id="KW-0975">Bacterial flagellum</keyword>
<dbReference type="InterPro" id="IPR037058">
    <property type="entry name" value="Falgellar_hook_FlgE_sf"/>
</dbReference>
<evidence type="ECO:0000313" key="8">
    <source>
        <dbReference type="EMBL" id="OOW66423.1"/>
    </source>
</evidence>
<evidence type="ECO:0000256" key="3">
    <source>
        <dbReference type="ARBA" id="ARBA00023143"/>
    </source>
</evidence>
<dbReference type="InterPro" id="IPR010930">
    <property type="entry name" value="Flg_bb/hook_C_dom"/>
</dbReference>
<dbReference type="PANTHER" id="PTHR30435:SF1">
    <property type="entry name" value="FLAGELLAR HOOK PROTEIN FLGE"/>
    <property type="match status" value="1"/>
</dbReference>
<evidence type="ECO:0000256" key="4">
    <source>
        <dbReference type="RuleBase" id="RU362116"/>
    </source>
</evidence>
<evidence type="ECO:0000256" key="2">
    <source>
        <dbReference type="ARBA" id="ARBA00009677"/>
    </source>
</evidence>
<keyword evidence="8" id="KW-0282">Flagellum</keyword>
<feature type="domain" description="Flagellar basal-body/hook protein C-terminal" evidence="6">
    <location>
        <begin position="339"/>
        <end position="380"/>
    </location>
</feature>
<feature type="domain" description="Flagellar basal body rod protein N-terminal" evidence="5">
    <location>
        <begin position="5"/>
        <end position="35"/>
    </location>
</feature>
<evidence type="ECO:0000259" key="6">
    <source>
        <dbReference type="Pfam" id="PF06429"/>
    </source>
</evidence>
<reference evidence="8 9" key="1">
    <citation type="submission" date="2015-12" db="EMBL/GenBank/DDBJ databases">
        <authorList>
            <person name="Shamseldin A."/>
            <person name="Moawad H."/>
            <person name="Abd El-Rahim W.M."/>
            <person name="Sadowsky M.J."/>
        </authorList>
    </citation>
    <scope>NUCLEOTIDE SEQUENCE [LARGE SCALE GENOMIC DNA]</scope>
    <source>
        <strain evidence="8 9">LMG9050</strain>
    </source>
</reference>
<dbReference type="InterPro" id="IPR020013">
    <property type="entry name" value="Flagellar_FlgE/F/G"/>
</dbReference>
<dbReference type="AlphaFoldDB" id="A0A1T1NTF2"/>
<dbReference type="GO" id="GO:0009424">
    <property type="term" value="C:bacterial-type flagellum hook"/>
    <property type="evidence" value="ECO:0007669"/>
    <property type="project" value="TreeGrafter"/>
</dbReference>
<dbReference type="InterPro" id="IPR019776">
    <property type="entry name" value="Flagellar_basal_body_rod_CS"/>
</dbReference>
<protein>
    <recommendedName>
        <fullName evidence="4">Flagellar hook protein FlgE</fullName>
    </recommendedName>
</protein>
<dbReference type="Proteomes" id="UP000190559">
    <property type="component" value="Unassembled WGS sequence"/>
</dbReference>
<dbReference type="Pfam" id="PF00460">
    <property type="entry name" value="Flg_bb_rod"/>
    <property type="match status" value="1"/>
</dbReference>
<name>A0A1T1NTF2_9XANT</name>
<keyword evidence="8" id="KW-0966">Cell projection</keyword>
<comment type="caution">
    <text evidence="8">The sequence shown here is derived from an EMBL/GenBank/DDBJ whole genome shotgun (WGS) entry which is preliminary data.</text>
</comment>
<evidence type="ECO:0000256" key="1">
    <source>
        <dbReference type="ARBA" id="ARBA00004117"/>
    </source>
</evidence>
<proteinExistence type="inferred from homology"/>